<keyword evidence="1" id="KW-0812">Transmembrane</keyword>
<proteinExistence type="predicted"/>
<name>A0A0A9B1W8_ARUDO</name>
<dbReference type="EMBL" id="GBRH01240509">
    <property type="protein sequence ID" value="JAD57386.1"/>
    <property type="molecule type" value="Transcribed_RNA"/>
</dbReference>
<keyword evidence="1" id="KW-0472">Membrane</keyword>
<sequence length="40" mass="4598">MLYFVFIPFVILTSVLLCTSLTSYPIIYLSAVREQEAARK</sequence>
<organism evidence="2">
    <name type="scientific">Arundo donax</name>
    <name type="common">Giant reed</name>
    <name type="synonym">Donax arundinaceus</name>
    <dbReference type="NCBI Taxonomy" id="35708"/>
    <lineage>
        <taxon>Eukaryota</taxon>
        <taxon>Viridiplantae</taxon>
        <taxon>Streptophyta</taxon>
        <taxon>Embryophyta</taxon>
        <taxon>Tracheophyta</taxon>
        <taxon>Spermatophyta</taxon>
        <taxon>Magnoliopsida</taxon>
        <taxon>Liliopsida</taxon>
        <taxon>Poales</taxon>
        <taxon>Poaceae</taxon>
        <taxon>PACMAD clade</taxon>
        <taxon>Arundinoideae</taxon>
        <taxon>Arundineae</taxon>
        <taxon>Arundo</taxon>
    </lineage>
</organism>
<evidence type="ECO:0000313" key="2">
    <source>
        <dbReference type="EMBL" id="JAD57386.1"/>
    </source>
</evidence>
<protein>
    <submittedName>
        <fullName evidence="2">Uncharacterized protein</fullName>
    </submittedName>
</protein>
<accession>A0A0A9B1W8</accession>
<reference evidence="2" key="1">
    <citation type="submission" date="2014-09" db="EMBL/GenBank/DDBJ databases">
        <authorList>
            <person name="Magalhaes I.L.F."/>
            <person name="Oliveira U."/>
            <person name="Santos F.R."/>
            <person name="Vidigal T.H.D.A."/>
            <person name="Brescovit A.D."/>
            <person name="Santos A.J."/>
        </authorList>
    </citation>
    <scope>NUCLEOTIDE SEQUENCE</scope>
    <source>
        <tissue evidence="2">Shoot tissue taken approximately 20 cm above the soil surface</tissue>
    </source>
</reference>
<evidence type="ECO:0000256" key="1">
    <source>
        <dbReference type="SAM" id="Phobius"/>
    </source>
</evidence>
<dbReference type="AlphaFoldDB" id="A0A0A9B1W8"/>
<feature type="transmembrane region" description="Helical" evidence="1">
    <location>
        <begin position="6"/>
        <end position="31"/>
    </location>
</feature>
<reference evidence="2" key="2">
    <citation type="journal article" date="2015" name="Data Brief">
        <title>Shoot transcriptome of the giant reed, Arundo donax.</title>
        <authorList>
            <person name="Barrero R.A."/>
            <person name="Guerrero F.D."/>
            <person name="Moolhuijzen P."/>
            <person name="Goolsby J.A."/>
            <person name="Tidwell J."/>
            <person name="Bellgard S.E."/>
            <person name="Bellgard M.I."/>
        </authorList>
    </citation>
    <scope>NUCLEOTIDE SEQUENCE</scope>
    <source>
        <tissue evidence="2">Shoot tissue taken approximately 20 cm above the soil surface</tissue>
    </source>
</reference>
<keyword evidence="1" id="KW-1133">Transmembrane helix</keyword>